<feature type="region of interest" description="Disordered" evidence="1">
    <location>
        <begin position="415"/>
        <end position="449"/>
    </location>
</feature>
<evidence type="ECO:0000259" key="2">
    <source>
        <dbReference type="Pfam" id="PF20710"/>
    </source>
</evidence>
<feature type="compositionally biased region" description="Low complexity" evidence="1">
    <location>
        <begin position="423"/>
        <end position="441"/>
    </location>
</feature>
<dbReference type="AlphaFoldDB" id="A0A1E7EL46"/>
<dbReference type="EMBL" id="KV784405">
    <property type="protein sequence ID" value="OEU06649.1"/>
    <property type="molecule type" value="Genomic_DNA"/>
</dbReference>
<evidence type="ECO:0000313" key="4">
    <source>
        <dbReference type="Proteomes" id="UP000095751"/>
    </source>
</evidence>
<protein>
    <recommendedName>
        <fullName evidence="2">DUF6824 domain-containing protein</fullName>
    </recommendedName>
</protein>
<dbReference type="Pfam" id="PF20710">
    <property type="entry name" value="DUF6824"/>
    <property type="match status" value="1"/>
</dbReference>
<feature type="region of interest" description="Disordered" evidence="1">
    <location>
        <begin position="562"/>
        <end position="592"/>
    </location>
</feature>
<feature type="region of interest" description="Disordered" evidence="1">
    <location>
        <begin position="124"/>
        <end position="150"/>
    </location>
</feature>
<dbReference type="InParanoid" id="A0A1E7EL46"/>
<dbReference type="InterPro" id="IPR049227">
    <property type="entry name" value="DUF6824"/>
</dbReference>
<organism evidence="3 4">
    <name type="scientific">Fragilariopsis cylindrus CCMP1102</name>
    <dbReference type="NCBI Taxonomy" id="635003"/>
    <lineage>
        <taxon>Eukaryota</taxon>
        <taxon>Sar</taxon>
        <taxon>Stramenopiles</taxon>
        <taxon>Ochrophyta</taxon>
        <taxon>Bacillariophyta</taxon>
        <taxon>Bacillariophyceae</taxon>
        <taxon>Bacillariophycidae</taxon>
        <taxon>Bacillariales</taxon>
        <taxon>Bacillariaceae</taxon>
        <taxon>Fragilariopsis</taxon>
    </lineage>
</organism>
<dbReference type="KEGG" id="fcy:FRACYDRAFT_254202"/>
<proteinExistence type="predicted"/>
<dbReference type="InterPro" id="IPR036865">
    <property type="entry name" value="CRAL-TRIO_dom_sf"/>
</dbReference>
<keyword evidence="4" id="KW-1185">Reference proteome</keyword>
<dbReference type="OrthoDB" id="75724at2759"/>
<feature type="domain" description="DUF6824" evidence="2">
    <location>
        <begin position="469"/>
        <end position="554"/>
    </location>
</feature>
<feature type="compositionally biased region" description="Low complexity" evidence="1">
    <location>
        <begin position="124"/>
        <end position="145"/>
    </location>
</feature>
<reference evidence="3 4" key="1">
    <citation type="submission" date="2016-09" db="EMBL/GenBank/DDBJ databases">
        <title>Extensive genetic diversity and differential bi-allelic expression allows diatom success in the polar Southern Ocean.</title>
        <authorList>
            <consortium name="DOE Joint Genome Institute"/>
            <person name="Mock T."/>
            <person name="Otillar R.P."/>
            <person name="Strauss J."/>
            <person name="Dupont C."/>
            <person name="Frickenhaus S."/>
            <person name="Maumus F."/>
            <person name="Mcmullan M."/>
            <person name="Sanges R."/>
            <person name="Schmutz J."/>
            <person name="Toseland A."/>
            <person name="Valas R."/>
            <person name="Veluchamy A."/>
            <person name="Ward B.J."/>
            <person name="Allen A."/>
            <person name="Barry K."/>
            <person name="Falciatore A."/>
            <person name="Ferrante M."/>
            <person name="Fortunato A.E."/>
            <person name="Gloeckner G."/>
            <person name="Gruber A."/>
            <person name="Hipkin R."/>
            <person name="Janech M."/>
            <person name="Kroth P."/>
            <person name="Leese F."/>
            <person name="Lindquist E."/>
            <person name="Lyon B.R."/>
            <person name="Martin J."/>
            <person name="Mayer C."/>
            <person name="Parker M."/>
            <person name="Quesneville H."/>
            <person name="Raymond J."/>
            <person name="Uhlig C."/>
            <person name="Valentin K.U."/>
            <person name="Worden A.Z."/>
            <person name="Armbrust E.V."/>
            <person name="Bowler C."/>
            <person name="Green B."/>
            <person name="Moulton V."/>
            <person name="Van Oosterhout C."/>
            <person name="Grigoriev I."/>
        </authorList>
    </citation>
    <scope>NUCLEOTIDE SEQUENCE [LARGE SCALE GENOMIC DNA]</scope>
    <source>
        <strain evidence="3 4">CCMP1102</strain>
    </source>
</reference>
<evidence type="ECO:0000256" key="1">
    <source>
        <dbReference type="SAM" id="MobiDB-lite"/>
    </source>
</evidence>
<feature type="compositionally biased region" description="Low complexity" evidence="1">
    <location>
        <begin position="565"/>
        <end position="574"/>
    </location>
</feature>
<sequence>MSEVARHQSDSGFYYASGTRNGGGGNANAHAHAIADANFTENQSQTTTEIHDQTPDALLAYELNQLSFHERNTINEEVHGVHNSYPDETPKLLHDSLIQLEQEIQKIKHKPAFELAQEKYGISKLNSNSDSDSNTNTNLNPNPTGKNGGGTYVNTNTFRLIFLRCEIFNTKKAAVRIIAFLELSYEFCGEFSLYRTILLSDFDTKGLKLLKTGVVQILPGRDRSGRRVMGNFSGDFNPKQHELHDRMKIPLYMFMQVVKDDIDAQRKGAAYVFWSHNIRINDFRTRRLIHQRILQAIPVRLNAAHCCLPCEIHAGSNKGNSGSNGGSDSGSSSNRQVVISMIQSFFTYALGPTLRSRLRIHTGSATECLYILQTFGIQSHQMPINTNTGKIKLTSHHKYIELHMMKESIVLSKKSAQSNKHGTSTNCTTTTTATTTKNTENNGKEQQEQGQELSTTYEFAGIECPQHTDILFGRGWVIVNHPGNAVFRNLMETKLDSYDNADTKREKTLIAWSIVYELRDEHRSRFLREDKTTGWWFEVTNETARQKVSIGFRDIRKARLANKSQQLQQPQQQQVNNSSGGREGGGTINHHTVNNTSREFDDVFDDDMPFSVNYHTVNHDHNNIAQRGNVDSVSTLPFDNMLEEHNAYAFLNMDVTCKKQRCNHMQCLCLPISLEFILCDAEGGFWLVMISYCDWFVILYLGGSNEFSGVECYTTQGAF</sequence>
<dbReference type="SUPFAM" id="SSF52087">
    <property type="entry name" value="CRAL/TRIO domain"/>
    <property type="match status" value="1"/>
</dbReference>
<dbReference type="Proteomes" id="UP000095751">
    <property type="component" value="Unassembled WGS sequence"/>
</dbReference>
<gene>
    <name evidence="3" type="ORF">FRACYDRAFT_254202</name>
</gene>
<evidence type="ECO:0000313" key="3">
    <source>
        <dbReference type="EMBL" id="OEU06649.1"/>
    </source>
</evidence>
<dbReference type="Gene3D" id="3.40.525.10">
    <property type="entry name" value="CRAL-TRIO lipid binding domain"/>
    <property type="match status" value="1"/>
</dbReference>
<accession>A0A1E7EL46</accession>
<name>A0A1E7EL46_9STRA</name>